<evidence type="ECO:0000313" key="12">
    <source>
        <dbReference type="EMBL" id="QSQ08527.1"/>
    </source>
</evidence>
<evidence type="ECO:0000256" key="5">
    <source>
        <dbReference type="ARBA" id="ARBA00022741"/>
    </source>
</evidence>
<evidence type="ECO:0000256" key="1">
    <source>
        <dbReference type="ARBA" id="ARBA00009684"/>
    </source>
</evidence>
<dbReference type="UniPathway" id="UPA00056">
    <property type="reaction ID" value="UER00094"/>
</dbReference>
<dbReference type="GO" id="GO:0019288">
    <property type="term" value="P:isopentenyl diphosphate biosynthetic process, methylerythritol 4-phosphate pathway"/>
    <property type="evidence" value="ECO:0007669"/>
    <property type="project" value="UniProtKB-UniRule"/>
</dbReference>
<dbReference type="Gene3D" id="3.30.70.890">
    <property type="entry name" value="GHMP kinase, C-terminal domain"/>
    <property type="match status" value="1"/>
</dbReference>
<accession>A0A8A0RM38</accession>
<evidence type="ECO:0000313" key="13">
    <source>
        <dbReference type="Proteomes" id="UP000662904"/>
    </source>
</evidence>
<reference evidence="12" key="1">
    <citation type="submission" date="2020-07" db="EMBL/GenBank/DDBJ databases">
        <title>Koleobacter methoxysyntrophicus gen. nov., sp. nov., a novel anaerobic bacterium isolated from deep subsurface oil field and proposal of Koleobacterales ord. nov. in the phylum Firmicutes.</title>
        <authorList>
            <person name="Sakamoto S."/>
            <person name="Tamaki H."/>
        </authorList>
    </citation>
    <scope>NUCLEOTIDE SEQUENCE</scope>
    <source>
        <strain evidence="12">NRmbB1</strain>
    </source>
</reference>
<dbReference type="Pfam" id="PF00288">
    <property type="entry name" value="GHMP_kinases_N"/>
    <property type="match status" value="1"/>
</dbReference>
<dbReference type="EC" id="2.7.1.148" evidence="2 9"/>
<dbReference type="GO" id="GO:0005524">
    <property type="term" value="F:ATP binding"/>
    <property type="evidence" value="ECO:0007669"/>
    <property type="project" value="UniProtKB-UniRule"/>
</dbReference>
<dbReference type="Pfam" id="PF08544">
    <property type="entry name" value="GHMP_kinases_C"/>
    <property type="match status" value="1"/>
</dbReference>
<sequence>MDAITVKARAKINLALDVLNKRPDGYHEVDMIMETIDLADTISLETRERGIEVECNLAEIPLDESNLAFAAARKIIGDLGIDKGIYIKIYKTIPVCAGLAGGSSNAAAVLKGINFMWNLGLSEEQLVEIGRELGADVPFCILNKTAHATGIGEKLKVLPPVPPVWIALVKPYGISVSTAWAYSEIDKMRVREKPDIEGLKKAILSGKLEDIGKKMSNVFEEIIAHKYPVIRKIKGLFLENHALGSIMSGSGPTVFGLFKNKKQARQALDAVKQELNGEFFLCKNYNAGVCDNMDIQGGENLDQEIEYNKTG</sequence>
<gene>
    <name evidence="9 12" type="primary">ispE</name>
    <name evidence="12" type="ORF">H0A61_00854</name>
</gene>
<protein>
    <recommendedName>
        <fullName evidence="3 9">4-diphosphocytidyl-2-C-methyl-D-erythritol kinase</fullName>
        <shortName evidence="9">CMK</shortName>
        <ecNumber evidence="2 9">2.7.1.148</ecNumber>
    </recommendedName>
    <alternativeName>
        <fullName evidence="8 9">4-(cytidine-5'-diphospho)-2-C-methyl-D-erythritol kinase</fullName>
    </alternativeName>
</protein>
<dbReference type="SUPFAM" id="SSF55060">
    <property type="entry name" value="GHMP Kinase, C-terminal domain"/>
    <property type="match status" value="1"/>
</dbReference>
<feature type="active site" evidence="9">
    <location>
        <position position="136"/>
    </location>
</feature>
<dbReference type="AlphaFoldDB" id="A0A8A0RM38"/>
<dbReference type="HAMAP" id="MF_00061">
    <property type="entry name" value="IspE"/>
    <property type="match status" value="1"/>
</dbReference>
<dbReference type="InterPro" id="IPR006204">
    <property type="entry name" value="GHMP_kinase_N_dom"/>
</dbReference>
<feature type="domain" description="GHMP kinase N-terminal" evidence="10">
    <location>
        <begin position="66"/>
        <end position="143"/>
    </location>
</feature>
<dbReference type="EMBL" id="CP059066">
    <property type="protein sequence ID" value="QSQ08527.1"/>
    <property type="molecule type" value="Genomic_DNA"/>
</dbReference>
<comment type="catalytic activity">
    <reaction evidence="9">
        <text>4-CDP-2-C-methyl-D-erythritol + ATP = 4-CDP-2-C-methyl-D-erythritol 2-phosphate + ADP + H(+)</text>
        <dbReference type="Rhea" id="RHEA:18437"/>
        <dbReference type="ChEBI" id="CHEBI:15378"/>
        <dbReference type="ChEBI" id="CHEBI:30616"/>
        <dbReference type="ChEBI" id="CHEBI:57823"/>
        <dbReference type="ChEBI" id="CHEBI:57919"/>
        <dbReference type="ChEBI" id="CHEBI:456216"/>
        <dbReference type="EC" id="2.7.1.148"/>
    </reaction>
</comment>
<dbReference type="RefSeq" id="WP_206708736.1">
    <property type="nucleotide sequence ID" value="NZ_CP059066.1"/>
</dbReference>
<dbReference type="PANTHER" id="PTHR43527:SF2">
    <property type="entry name" value="4-DIPHOSPHOCYTIDYL-2-C-METHYL-D-ERYTHRITOL KINASE, CHLOROPLASTIC"/>
    <property type="match status" value="1"/>
</dbReference>
<evidence type="ECO:0000256" key="3">
    <source>
        <dbReference type="ARBA" id="ARBA00017473"/>
    </source>
</evidence>
<keyword evidence="9" id="KW-0414">Isoprene biosynthesis</keyword>
<evidence type="ECO:0000256" key="8">
    <source>
        <dbReference type="ARBA" id="ARBA00032554"/>
    </source>
</evidence>
<evidence type="ECO:0000259" key="11">
    <source>
        <dbReference type="Pfam" id="PF08544"/>
    </source>
</evidence>
<dbReference type="GO" id="GO:0016114">
    <property type="term" value="P:terpenoid biosynthetic process"/>
    <property type="evidence" value="ECO:0007669"/>
    <property type="project" value="UniProtKB-UniRule"/>
</dbReference>
<dbReference type="Proteomes" id="UP000662904">
    <property type="component" value="Chromosome"/>
</dbReference>
<dbReference type="NCBIfam" id="TIGR00154">
    <property type="entry name" value="ispE"/>
    <property type="match status" value="1"/>
</dbReference>
<dbReference type="InterPro" id="IPR020568">
    <property type="entry name" value="Ribosomal_Su5_D2-typ_SF"/>
</dbReference>
<name>A0A8A0RM38_9FIRM</name>
<dbReference type="InterPro" id="IPR013750">
    <property type="entry name" value="GHMP_kinase_C_dom"/>
</dbReference>
<feature type="binding site" evidence="9">
    <location>
        <begin position="94"/>
        <end position="104"/>
    </location>
    <ligand>
        <name>ATP</name>
        <dbReference type="ChEBI" id="CHEBI:30616"/>
    </ligand>
</feature>
<comment type="function">
    <text evidence="9">Catalyzes the phosphorylation of the position 2 hydroxy group of 4-diphosphocytidyl-2C-methyl-D-erythritol.</text>
</comment>
<organism evidence="12 13">
    <name type="scientific">Koleobacter methoxysyntrophicus</name>
    <dbReference type="NCBI Taxonomy" id="2751313"/>
    <lineage>
        <taxon>Bacteria</taxon>
        <taxon>Bacillati</taxon>
        <taxon>Bacillota</taxon>
        <taxon>Clostridia</taxon>
        <taxon>Koleobacterales</taxon>
        <taxon>Koleobacteraceae</taxon>
        <taxon>Koleobacter</taxon>
    </lineage>
</organism>
<dbReference type="InterPro" id="IPR036554">
    <property type="entry name" value="GHMP_kinase_C_sf"/>
</dbReference>
<feature type="domain" description="GHMP kinase C-terminal" evidence="11">
    <location>
        <begin position="200"/>
        <end position="275"/>
    </location>
</feature>
<evidence type="ECO:0000256" key="4">
    <source>
        <dbReference type="ARBA" id="ARBA00022679"/>
    </source>
</evidence>
<keyword evidence="4 9" id="KW-0808">Transferase</keyword>
<dbReference type="PANTHER" id="PTHR43527">
    <property type="entry name" value="4-DIPHOSPHOCYTIDYL-2-C-METHYL-D-ERYTHRITOL KINASE, CHLOROPLASTIC"/>
    <property type="match status" value="1"/>
</dbReference>
<dbReference type="InterPro" id="IPR004424">
    <property type="entry name" value="IspE"/>
</dbReference>
<dbReference type="KEGG" id="kme:H0A61_00854"/>
<dbReference type="InterPro" id="IPR014721">
    <property type="entry name" value="Ribsml_uS5_D2-typ_fold_subgr"/>
</dbReference>
<dbReference type="SUPFAM" id="SSF54211">
    <property type="entry name" value="Ribosomal protein S5 domain 2-like"/>
    <property type="match status" value="1"/>
</dbReference>
<keyword evidence="6 9" id="KW-0418">Kinase</keyword>
<feature type="active site" evidence="9">
    <location>
        <position position="11"/>
    </location>
</feature>
<dbReference type="GO" id="GO:0050515">
    <property type="term" value="F:4-(cytidine 5'-diphospho)-2-C-methyl-D-erythritol kinase activity"/>
    <property type="evidence" value="ECO:0007669"/>
    <property type="project" value="UniProtKB-UniRule"/>
</dbReference>
<evidence type="ECO:0000256" key="9">
    <source>
        <dbReference type="HAMAP-Rule" id="MF_00061"/>
    </source>
</evidence>
<dbReference type="Gene3D" id="3.30.230.10">
    <property type="match status" value="1"/>
</dbReference>
<comment type="similarity">
    <text evidence="1 9">Belongs to the GHMP kinase family. IspE subfamily.</text>
</comment>
<keyword evidence="7 9" id="KW-0067">ATP-binding</keyword>
<evidence type="ECO:0000256" key="7">
    <source>
        <dbReference type="ARBA" id="ARBA00022840"/>
    </source>
</evidence>
<proteinExistence type="inferred from homology"/>
<evidence type="ECO:0000256" key="6">
    <source>
        <dbReference type="ARBA" id="ARBA00022777"/>
    </source>
</evidence>
<keyword evidence="13" id="KW-1185">Reference proteome</keyword>
<comment type="pathway">
    <text evidence="9">Isoprenoid biosynthesis; isopentenyl diphosphate biosynthesis via DXP pathway; isopentenyl diphosphate from 1-deoxy-D-xylulose 5-phosphate: step 3/6.</text>
</comment>
<keyword evidence="5 9" id="KW-0547">Nucleotide-binding</keyword>
<evidence type="ECO:0000259" key="10">
    <source>
        <dbReference type="Pfam" id="PF00288"/>
    </source>
</evidence>
<dbReference type="PIRSF" id="PIRSF010376">
    <property type="entry name" value="IspE"/>
    <property type="match status" value="1"/>
</dbReference>
<evidence type="ECO:0000256" key="2">
    <source>
        <dbReference type="ARBA" id="ARBA00012052"/>
    </source>
</evidence>